<keyword evidence="3" id="KW-1185">Reference proteome</keyword>
<reference evidence="2" key="1">
    <citation type="submission" date="2019-10" db="EMBL/GenBank/DDBJ databases">
        <authorList>
            <consortium name="DOE Joint Genome Institute"/>
            <person name="Kuo A."/>
            <person name="Miyauchi S."/>
            <person name="Kiss E."/>
            <person name="Drula E."/>
            <person name="Kohler A."/>
            <person name="Sanchez-Garcia M."/>
            <person name="Andreopoulos B."/>
            <person name="Barry K.W."/>
            <person name="Bonito G."/>
            <person name="Buee M."/>
            <person name="Carver A."/>
            <person name="Chen C."/>
            <person name="Cichocki N."/>
            <person name="Clum A."/>
            <person name="Culley D."/>
            <person name="Crous P.W."/>
            <person name="Fauchery L."/>
            <person name="Girlanda M."/>
            <person name="Hayes R."/>
            <person name="Keri Z."/>
            <person name="LaButti K."/>
            <person name="Lipzen A."/>
            <person name="Lombard V."/>
            <person name="Magnuson J."/>
            <person name="Maillard F."/>
            <person name="Morin E."/>
            <person name="Murat C."/>
            <person name="Nolan M."/>
            <person name="Ohm R."/>
            <person name="Pangilinan J."/>
            <person name="Pereira M."/>
            <person name="Perotto S."/>
            <person name="Peter M."/>
            <person name="Riley R."/>
            <person name="Sitrit Y."/>
            <person name="Stielow B."/>
            <person name="Szollosi G."/>
            <person name="Zifcakova L."/>
            <person name="Stursova M."/>
            <person name="Spatafora J.W."/>
            <person name="Tedersoo L."/>
            <person name="Vaario L.-M."/>
            <person name="Yamada A."/>
            <person name="Yan M."/>
            <person name="Wang P."/>
            <person name="Xu J."/>
            <person name="Bruns T."/>
            <person name="Baldrian P."/>
            <person name="Vilgalys R."/>
            <person name="Henrissat B."/>
            <person name="Grigoriev I.V."/>
            <person name="Hibbett D."/>
            <person name="Nagy L.G."/>
            <person name="Martin F.M."/>
        </authorList>
    </citation>
    <scope>NUCLEOTIDE SEQUENCE</scope>
    <source>
        <strain evidence="2">BED1</strain>
    </source>
</reference>
<organism evidence="2 3">
    <name type="scientific">Boletus edulis BED1</name>
    <dbReference type="NCBI Taxonomy" id="1328754"/>
    <lineage>
        <taxon>Eukaryota</taxon>
        <taxon>Fungi</taxon>
        <taxon>Dikarya</taxon>
        <taxon>Basidiomycota</taxon>
        <taxon>Agaricomycotina</taxon>
        <taxon>Agaricomycetes</taxon>
        <taxon>Agaricomycetidae</taxon>
        <taxon>Boletales</taxon>
        <taxon>Boletineae</taxon>
        <taxon>Boletaceae</taxon>
        <taxon>Boletoideae</taxon>
        <taxon>Boletus</taxon>
    </lineage>
</organism>
<evidence type="ECO:0000313" key="3">
    <source>
        <dbReference type="Proteomes" id="UP001194468"/>
    </source>
</evidence>
<sequence length="235" mass="25618">MLIPGLITQRLRSDDGTEIYAEALGNPSLPSILFQDRTLLSHAYLVRYDLRGHGWSGKPLDDEGNESIRYAQDFMAVAAAFNLNKPYLFGWSFGATIATDLCQHINPAPLSGIIYAAPLPYIGLFMKNLGKPEIAPVREALMAPDVATVMDSKIKFVRSTFLDPDVVDYPTVAAWVGAGTYISGEGIRRAITRPQDPAGLFAAGKAGLPLLVLVPEEEGRIRHLCVGNGRSLYAW</sequence>
<dbReference type="AlphaFoldDB" id="A0AAD4BQ75"/>
<dbReference type="InterPro" id="IPR029058">
    <property type="entry name" value="AB_hydrolase_fold"/>
</dbReference>
<keyword evidence="2" id="KW-0378">Hydrolase</keyword>
<proteinExistence type="predicted"/>
<evidence type="ECO:0000259" key="1">
    <source>
        <dbReference type="Pfam" id="PF12697"/>
    </source>
</evidence>
<dbReference type="Proteomes" id="UP001194468">
    <property type="component" value="Unassembled WGS sequence"/>
</dbReference>
<comment type="caution">
    <text evidence="2">The sequence shown here is derived from an EMBL/GenBank/DDBJ whole genome shotgun (WGS) entry which is preliminary data.</text>
</comment>
<accession>A0AAD4BQ75</accession>
<dbReference type="GO" id="GO:0016787">
    <property type="term" value="F:hydrolase activity"/>
    <property type="evidence" value="ECO:0007669"/>
    <property type="project" value="UniProtKB-KW"/>
</dbReference>
<name>A0AAD4BQ75_BOLED</name>
<dbReference type="Pfam" id="PF12697">
    <property type="entry name" value="Abhydrolase_6"/>
    <property type="match status" value="1"/>
</dbReference>
<dbReference type="SUPFAM" id="SSF53474">
    <property type="entry name" value="alpha/beta-Hydrolases"/>
    <property type="match status" value="1"/>
</dbReference>
<dbReference type="Gene3D" id="3.40.50.1820">
    <property type="entry name" value="alpha/beta hydrolase"/>
    <property type="match status" value="1"/>
</dbReference>
<reference evidence="2" key="2">
    <citation type="journal article" date="2020" name="Nat. Commun.">
        <title>Large-scale genome sequencing of mycorrhizal fungi provides insights into the early evolution of symbiotic traits.</title>
        <authorList>
            <person name="Miyauchi S."/>
            <person name="Kiss E."/>
            <person name="Kuo A."/>
            <person name="Drula E."/>
            <person name="Kohler A."/>
            <person name="Sanchez-Garcia M."/>
            <person name="Morin E."/>
            <person name="Andreopoulos B."/>
            <person name="Barry K.W."/>
            <person name="Bonito G."/>
            <person name="Buee M."/>
            <person name="Carver A."/>
            <person name="Chen C."/>
            <person name="Cichocki N."/>
            <person name="Clum A."/>
            <person name="Culley D."/>
            <person name="Crous P.W."/>
            <person name="Fauchery L."/>
            <person name="Girlanda M."/>
            <person name="Hayes R.D."/>
            <person name="Keri Z."/>
            <person name="LaButti K."/>
            <person name="Lipzen A."/>
            <person name="Lombard V."/>
            <person name="Magnuson J."/>
            <person name="Maillard F."/>
            <person name="Murat C."/>
            <person name="Nolan M."/>
            <person name="Ohm R.A."/>
            <person name="Pangilinan J."/>
            <person name="Pereira M.F."/>
            <person name="Perotto S."/>
            <person name="Peter M."/>
            <person name="Pfister S."/>
            <person name="Riley R."/>
            <person name="Sitrit Y."/>
            <person name="Stielow J.B."/>
            <person name="Szollosi G."/>
            <person name="Zifcakova L."/>
            <person name="Stursova M."/>
            <person name="Spatafora J.W."/>
            <person name="Tedersoo L."/>
            <person name="Vaario L.M."/>
            <person name="Yamada A."/>
            <person name="Yan M."/>
            <person name="Wang P."/>
            <person name="Xu J."/>
            <person name="Bruns T."/>
            <person name="Baldrian P."/>
            <person name="Vilgalys R."/>
            <person name="Dunand C."/>
            <person name="Henrissat B."/>
            <person name="Grigoriev I.V."/>
            <person name="Hibbett D."/>
            <person name="Nagy L.G."/>
            <person name="Martin F.M."/>
        </authorList>
    </citation>
    <scope>NUCLEOTIDE SEQUENCE</scope>
    <source>
        <strain evidence="2">BED1</strain>
    </source>
</reference>
<evidence type="ECO:0000313" key="2">
    <source>
        <dbReference type="EMBL" id="KAF8437240.1"/>
    </source>
</evidence>
<dbReference type="EMBL" id="WHUW01000019">
    <property type="protein sequence ID" value="KAF8437240.1"/>
    <property type="molecule type" value="Genomic_DNA"/>
</dbReference>
<feature type="domain" description="AB hydrolase-1" evidence="1">
    <location>
        <begin position="39"/>
        <end position="180"/>
    </location>
</feature>
<protein>
    <submittedName>
        <fullName evidence="2">Alpha/Beta hydrolase protein</fullName>
    </submittedName>
</protein>
<dbReference type="InterPro" id="IPR000073">
    <property type="entry name" value="AB_hydrolase_1"/>
</dbReference>
<gene>
    <name evidence="2" type="ORF">L210DRAFT_3622309</name>
</gene>